<organism evidence="1 2">
    <name type="scientific">Xenoophorus captivus</name>
    <dbReference type="NCBI Taxonomy" id="1517983"/>
    <lineage>
        <taxon>Eukaryota</taxon>
        <taxon>Metazoa</taxon>
        <taxon>Chordata</taxon>
        <taxon>Craniata</taxon>
        <taxon>Vertebrata</taxon>
        <taxon>Euteleostomi</taxon>
        <taxon>Actinopterygii</taxon>
        <taxon>Neopterygii</taxon>
        <taxon>Teleostei</taxon>
        <taxon>Neoteleostei</taxon>
        <taxon>Acanthomorphata</taxon>
        <taxon>Ovalentaria</taxon>
        <taxon>Atherinomorphae</taxon>
        <taxon>Cyprinodontiformes</taxon>
        <taxon>Goodeidae</taxon>
        <taxon>Xenoophorus</taxon>
    </lineage>
</organism>
<dbReference type="PANTHER" id="PTHR15726">
    <property type="entry name" value="RAB11-FAMILY INTERACTING PROTEIN"/>
    <property type="match status" value="1"/>
</dbReference>
<name>A0ABV0RYK4_9TELE</name>
<keyword evidence="2" id="KW-1185">Reference proteome</keyword>
<dbReference type="Proteomes" id="UP001434883">
    <property type="component" value="Unassembled WGS sequence"/>
</dbReference>
<proteinExistence type="predicted"/>
<gene>
    <name evidence="1" type="ORF">XENOCAPTIV_011848</name>
</gene>
<protein>
    <recommendedName>
        <fullName evidence="3">EF-hand domain-containing protein</fullName>
    </recommendedName>
</protein>
<dbReference type="InterPro" id="IPR051977">
    <property type="entry name" value="Rab11-interacting_regulator"/>
</dbReference>
<dbReference type="EMBL" id="JAHRIN010061331">
    <property type="protein sequence ID" value="MEQ2213249.1"/>
    <property type="molecule type" value="Genomic_DNA"/>
</dbReference>
<dbReference type="PANTHER" id="PTHR15726:SF6">
    <property type="entry name" value="RAB11 FAMILY-INTERACTING PROTEIN 3"/>
    <property type="match status" value="1"/>
</dbReference>
<reference evidence="1 2" key="1">
    <citation type="submission" date="2021-06" db="EMBL/GenBank/DDBJ databases">
        <authorList>
            <person name="Palmer J.M."/>
        </authorList>
    </citation>
    <scope>NUCLEOTIDE SEQUENCE [LARGE SCALE GENOMIC DNA]</scope>
    <source>
        <strain evidence="1 2">XC_2019</strain>
        <tissue evidence="1">Muscle</tissue>
    </source>
</reference>
<accession>A0ABV0RYK4</accession>
<sequence>VKDLTKFLDPSGLGVISFEDFHRGISAISNGEPQLYSYSPGDGAVGCPEEYDEVRCPFWSTCCVLISQRYLQCEGHRLNSPCSLTLPAVTHRVACRAIITTLRAPQAEHAGLADTE</sequence>
<comment type="caution">
    <text evidence="1">The sequence shown here is derived from an EMBL/GenBank/DDBJ whole genome shotgun (WGS) entry which is preliminary data.</text>
</comment>
<evidence type="ECO:0000313" key="2">
    <source>
        <dbReference type="Proteomes" id="UP001434883"/>
    </source>
</evidence>
<evidence type="ECO:0008006" key="3">
    <source>
        <dbReference type="Google" id="ProtNLM"/>
    </source>
</evidence>
<feature type="non-terminal residue" evidence="1">
    <location>
        <position position="1"/>
    </location>
</feature>
<evidence type="ECO:0000313" key="1">
    <source>
        <dbReference type="EMBL" id="MEQ2213249.1"/>
    </source>
</evidence>